<dbReference type="InterPro" id="IPR050553">
    <property type="entry name" value="Thioredoxin_ResA/DsbE_sf"/>
</dbReference>
<accession>A0ABQ3A788</accession>
<evidence type="ECO:0000313" key="3">
    <source>
        <dbReference type="EMBL" id="GGY35076.1"/>
    </source>
</evidence>
<gene>
    <name evidence="3" type="ORF">GCM10008098_30380</name>
</gene>
<evidence type="ECO:0000256" key="1">
    <source>
        <dbReference type="SAM" id="SignalP"/>
    </source>
</evidence>
<dbReference type="Pfam" id="PF17991">
    <property type="entry name" value="Thioredoxin_10"/>
    <property type="match status" value="1"/>
</dbReference>
<dbReference type="PANTHER" id="PTHR42852">
    <property type="entry name" value="THIOL:DISULFIDE INTERCHANGE PROTEIN DSBE"/>
    <property type="match status" value="1"/>
</dbReference>
<feature type="signal peptide" evidence="1">
    <location>
        <begin position="1"/>
        <end position="17"/>
    </location>
</feature>
<keyword evidence="4" id="KW-1185">Reference proteome</keyword>
<keyword evidence="1" id="KW-0732">Signal</keyword>
<dbReference type="Proteomes" id="UP000621898">
    <property type="component" value="Unassembled WGS sequence"/>
</dbReference>
<dbReference type="InterPro" id="IPR041017">
    <property type="entry name" value="Thioredoxin_10"/>
</dbReference>
<dbReference type="Gene3D" id="3.40.30.10">
    <property type="entry name" value="Glutaredoxin"/>
    <property type="match status" value="1"/>
</dbReference>
<dbReference type="Gene3D" id="2.60.120.260">
    <property type="entry name" value="Galactose-binding domain-like"/>
    <property type="match status" value="1"/>
</dbReference>
<protein>
    <recommendedName>
        <fullName evidence="2">Thioredoxin domain-containing protein</fullName>
    </recommendedName>
</protein>
<dbReference type="InterPro" id="IPR013740">
    <property type="entry name" value="Redoxin"/>
</dbReference>
<name>A0ABQ3A788_9GAMM</name>
<proteinExistence type="predicted"/>
<feature type="domain" description="Thioredoxin" evidence="2">
    <location>
        <begin position="20"/>
        <end position="165"/>
    </location>
</feature>
<dbReference type="Pfam" id="PF08534">
    <property type="entry name" value="Redoxin"/>
    <property type="match status" value="1"/>
</dbReference>
<feature type="chain" id="PRO_5046062529" description="Thioredoxin domain-containing protein" evidence="1">
    <location>
        <begin position="18"/>
        <end position="314"/>
    </location>
</feature>
<dbReference type="SUPFAM" id="SSF52833">
    <property type="entry name" value="Thioredoxin-like"/>
    <property type="match status" value="1"/>
</dbReference>
<comment type="caution">
    <text evidence="3">The sequence shown here is derived from an EMBL/GenBank/DDBJ whole genome shotgun (WGS) entry which is preliminary data.</text>
</comment>
<dbReference type="InterPro" id="IPR013766">
    <property type="entry name" value="Thioredoxin_domain"/>
</dbReference>
<dbReference type="EMBL" id="BMXT01000005">
    <property type="protein sequence ID" value="GGY35076.1"/>
    <property type="molecule type" value="Genomic_DNA"/>
</dbReference>
<organism evidence="3 4">
    <name type="scientific">Rhodanobacter panaciterrae</name>
    <dbReference type="NCBI Taxonomy" id="490572"/>
    <lineage>
        <taxon>Bacteria</taxon>
        <taxon>Pseudomonadati</taxon>
        <taxon>Pseudomonadota</taxon>
        <taxon>Gammaproteobacteria</taxon>
        <taxon>Lysobacterales</taxon>
        <taxon>Rhodanobacteraceae</taxon>
        <taxon>Rhodanobacter</taxon>
    </lineage>
</organism>
<evidence type="ECO:0000259" key="2">
    <source>
        <dbReference type="PROSITE" id="PS51352"/>
    </source>
</evidence>
<sequence>MLLALFFALASSFSTRALIPVTAAQVPDFAGIDRWINSPPLTMATLRGKVVLVDFWAYSCINCLRAMPRTEHLYETYKDKGLVVVGVHSPEFDFEGNAANVDHAVRRLGVTYPVALDNHLDTWNAWHNQYWPAQYLIDQNGNLIGHQFGEGNYLRMENAVRLLLGMNLLANDASSDNALDRIGSPEMFFGSAHQKNLAGVDTPRNGIQRFTMPGRLALNQFGLSGQWEITDQYARLTGDHGEIHLHFKAGKLHMVASSDQPVTLEILVDGKPQPSVTVQPSQLYTLFDSHDYRDHQLTLRVPGAGLHAYTFSFG</sequence>
<reference evidence="4" key="1">
    <citation type="journal article" date="2019" name="Int. J. Syst. Evol. Microbiol.">
        <title>The Global Catalogue of Microorganisms (GCM) 10K type strain sequencing project: providing services to taxonomists for standard genome sequencing and annotation.</title>
        <authorList>
            <consortium name="The Broad Institute Genomics Platform"/>
            <consortium name="The Broad Institute Genome Sequencing Center for Infectious Disease"/>
            <person name="Wu L."/>
            <person name="Ma J."/>
        </authorList>
    </citation>
    <scope>NUCLEOTIDE SEQUENCE [LARGE SCALE GENOMIC DNA]</scope>
    <source>
        <strain evidence="4">KCTC 22232</strain>
    </source>
</reference>
<dbReference type="PANTHER" id="PTHR42852:SF13">
    <property type="entry name" value="PROTEIN DIPZ"/>
    <property type="match status" value="1"/>
</dbReference>
<dbReference type="InterPro" id="IPR036249">
    <property type="entry name" value="Thioredoxin-like_sf"/>
</dbReference>
<dbReference type="PROSITE" id="PS51352">
    <property type="entry name" value="THIOREDOXIN_2"/>
    <property type="match status" value="1"/>
</dbReference>
<evidence type="ECO:0000313" key="4">
    <source>
        <dbReference type="Proteomes" id="UP000621898"/>
    </source>
</evidence>